<dbReference type="Gene3D" id="2.120.10.80">
    <property type="entry name" value="Kelch-type beta propeller"/>
    <property type="match status" value="2"/>
</dbReference>
<dbReference type="AlphaFoldDB" id="A0A7S4AXM5"/>
<dbReference type="EMBL" id="HBIX01035360">
    <property type="protein sequence ID" value="CAE0730349.1"/>
    <property type="molecule type" value="Transcribed_RNA"/>
</dbReference>
<feature type="chain" id="PRO_5030707696" evidence="4">
    <location>
        <begin position="28"/>
        <end position="402"/>
    </location>
</feature>
<evidence type="ECO:0000256" key="2">
    <source>
        <dbReference type="ARBA" id="ARBA00022737"/>
    </source>
</evidence>
<protein>
    <submittedName>
        <fullName evidence="5">Uncharacterized protein</fullName>
    </submittedName>
</protein>
<dbReference type="SUPFAM" id="SSF117281">
    <property type="entry name" value="Kelch motif"/>
    <property type="match status" value="1"/>
</dbReference>
<keyword evidence="1" id="KW-0880">Kelch repeat</keyword>
<dbReference type="PANTHER" id="PTHR46093">
    <property type="entry name" value="ACYL-COA-BINDING DOMAIN-CONTAINING PROTEIN 5"/>
    <property type="match status" value="1"/>
</dbReference>
<keyword evidence="4" id="KW-0732">Signal</keyword>
<accession>A0A7S4AXM5</accession>
<feature type="region of interest" description="Disordered" evidence="3">
    <location>
        <begin position="336"/>
        <end position="366"/>
    </location>
</feature>
<sequence>MALVVPSSWLCLMLLVATIFCTQTVSAWTAEWINLKLDVGGSINPPRSGHVAFGLEGKIYVFGGYAEDSTTAERYPTNDLWCFDASNQKDNKWTLIKPASSSQPQPRLAAAAVTCRLDQDTTAGLVLGGWDSQKAGTGGVILKDVQAFTSNDCEDGGSWKEFPTDLQEPTSRLCALSLGDENSLKKQVLIHNHRCTDHVLLLDTETSELLKQPVSGISPSARGLHVCALLPGTSKVVMFGGAAQDGNMSNEVFVLDTEEWSWEDCTSSETEGMPSPRASPCLVAVDGKSCILFGGATPSSEVGLHGCNDTWLLELEESENKDGSSAKTVAKWTRLSEDGSTAAPPGRNAASLTPLPLKPRILSGENDTVDGDNSQYFLLSGGWYPFRTTHGDNFVLKVTKNE</sequence>
<proteinExistence type="predicted"/>
<evidence type="ECO:0000256" key="1">
    <source>
        <dbReference type="ARBA" id="ARBA00022441"/>
    </source>
</evidence>
<dbReference type="Pfam" id="PF24681">
    <property type="entry name" value="Kelch_KLHDC2_KLHL20_DRC7"/>
    <property type="match status" value="2"/>
</dbReference>
<evidence type="ECO:0000313" key="5">
    <source>
        <dbReference type="EMBL" id="CAE0730349.1"/>
    </source>
</evidence>
<gene>
    <name evidence="5" type="ORF">PAUS00366_LOCUS23135</name>
</gene>
<keyword evidence="2" id="KW-0677">Repeat</keyword>
<evidence type="ECO:0000256" key="3">
    <source>
        <dbReference type="SAM" id="MobiDB-lite"/>
    </source>
</evidence>
<dbReference type="InterPro" id="IPR015915">
    <property type="entry name" value="Kelch-typ_b-propeller"/>
</dbReference>
<feature type="signal peptide" evidence="4">
    <location>
        <begin position="1"/>
        <end position="27"/>
    </location>
</feature>
<dbReference type="PANTHER" id="PTHR46093:SF3">
    <property type="entry name" value="ACYL-COA-BINDING DOMAIN-CONTAINING PROTEIN 4"/>
    <property type="match status" value="1"/>
</dbReference>
<organism evidence="5">
    <name type="scientific">Pseudo-nitzschia australis</name>
    <dbReference type="NCBI Taxonomy" id="44445"/>
    <lineage>
        <taxon>Eukaryota</taxon>
        <taxon>Sar</taxon>
        <taxon>Stramenopiles</taxon>
        <taxon>Ochrophyta</taxon>
        <taxon>Bacillariophyta</taxon>
        <taxon>Bacillariophyceae</taxon>
        <taxon>Bacillariophycidae</taxon>
        <taxon>Bacillariales</taxon>
        <taxon>Bacillariaceae</taxon>
        <taxon>Pseudo-nitzschia</taxon>
    </lineage>
</organism>
<evidence type="ECO:0000256" key="4">
    <source>
        <dbReference type="SAM" id="SignalP"/>
    </source>
</evidence>
<name>A0A7S4AXM5_9STRA</name>
<reference evidence="5" key="1">
    <citation type="submission" date="2021-01" db="EMBL/GenBank/DDBJ databases">
        <authorList>
            <person name="Corre E."/>
            <person name="Pelletier E."/>
            <person name="Niang G."/>
            <person name="Scheremetjew M."/>
            <person name="Finn R."/>
            <person name="Kale V."/>
            <person name="Holt S."/>
            <person name="Cochrane G."/>
            <person name="Meng A."/>
            <person name="Brown T."/>
            <person name="Cohen L."/>
        </authorList>
    </citation>
    <scope>NUCLEOTIDE SEQUENCE</scope>
    <source>
        <strain evidence="5">10249 10 AB</strain>
    </source>
</reference>